<reference evidence="1 2" key="1">
    <citation type="submission" date="2018-08" db="EMBL/GenBank/DDBJ databases">
        <title>Sequencing the genomes of 1000 actinobacteria strains.</title>
        <authorList>
            <person name="Klenk H.-P."/>
        </authorList>
    </citation>
    <scope>NUCLEOTIDE SEQUENCE [LARGE SCALE GENOMIC DNA]</scope>
    <source>
        <strain evidence="1 2">DSM 22967</strain>
    </source>
</reference>
<dbReference type="EMBL" id="QTUA01000001">
    <property type="protein sequence ID" value="REF29313.1"/>
    <property type="molecule type" value="Genomic_DNA"/>
</dbReference>
<organism evidence="1 2">
    <name type="scientific">Calidifontibacter indicus</name>
    <dbReference type="NCBI Taxonomy" id="419650"/>
    <lineage>
        <taxon>Bacteria</taxon>
        <taxon>Bacillati</taxon>
        <taxon>Actinomycetota</taxon>
        <taxon>Actinomycetes</taxon>
        <taxon>Micrococcales</taxon>
        <taxon>Dermacoccaceae</taxon>
        <taxon>Calidifontibacter</taxon>
    </lineage>
</organism>
<gene>
    <name evidence="1" type="ORF">DFJ65_0247</name>
</gene>
<accession>A0A3D9ULM8</accession>
<evidence type="ECO:0000313" key="1">
    <source>
        <dbReference type="EMBL" id="REF29313.1"/>
    </source>
</evidence>
<dbReference type="AlphaFoldDB" id="A0A3D9ULM8"/>
<protein>
    <submittedName>
        <fullName evidence="1">Uncharacterized protein</fullName>
    </submittedName>
</protein>
<dbReference type="RefSeq" id="WP_115921443.1">
    <property type="nucleotide sequence ID" value="NZ_QTUA01000001.1"/>
</dbReference>
<dbReference type="OrthoDB" id="3831159at2"/>
<keyword evidence="2" id="KW-1185">Reference proteome</keyword>
<sequence length="83" mass="9354">MKDKTGLGLGYRMLWRLEYAGLTVFGPAQVTTQGDPKSRLRLERAQRVKAAHEQRGTTPPQEVLDVIARDGGPEPFHVRNRAR</sequence>
<name>A0A3D9ULM8_9MICO</name>
<dbReference type="Proteomes" id="UP000256253">
    <property type="component" value="Unassembled WGS sequence"/>
</dbReference>
<comment type="caution">
    <text evidence="1">The sequence shown here is derived from an EMBL/GenBank/DDBJ whole genome shotgun (WGS) entry which is preliminary data.</text>
</comment>
<proteinExistence type="predicted"/>
<evidence type="ECO:0000313" key="2">
    <source>
        <dbReference type="Proteomes" id="UP000256253"/>
    </source>
</evidence>